<dbReference type="RefSeq" id="WP_106462422.1">
    <property type="nucleotide sequence ID" value="NZ_PXOQ01000007.1"/>
</dbReference>
<reference evidence="2 3" key="1">
    <citation type="submission" date="2018-03" db="EMBL/GenBank/DDBJ databases">
        <title>Mesoflavibacter sp. HG37 and Mesoflavibacter sp. HG96 sp.nov., two marine bacteria isolated from seawater of Western Pacific Ocean.</title>
        <authorList>
            <person name="Cheng H."/>
            <person name="Wu Y.-H."/>
            <person name="Guo L.-L."/>
            <person name="Xu X.-W."/>
        </authorList>
    </citation>
    <scope>NUCLEOTIDE SEQUENCE [LARGE SCALE GENOMIC DNA]</scope>
    <source>
        <strain evidence="2 3">KCTC 32269</strain>
    </source>
</reference>
<evidence type="ECO:0000313" key="2">
    <source>
        <dbReference type="EMBL" id="PSG90282.1"/>
    </source>
</evidence>
<keyword evidence="1" id="KW-0812">Transmembrane</keyword>
<keyword evidence="3" id="KW-1185">Reference proteome</keyword>
<organism evidence="2 3">
    <name type="scientific">Aurantibacter aestuarii</name>
    <dbReference type="NCBI Taxonomy" id="1266046"/>
    <lineage>
        <taxon>Bacteria</taxon>
        <taxon>Pseudomonadati</taxon>
        <taxon>Bacteroidota</taxon>
        <taxon>Flavobacteriia</taxon>
        <taxon>Flavobacteriales</taxon>
        <taxon>Flavobacteriaceae</taxon>
        <taxon>Aurantibacter</taxon>
    </lineage>
</organism>
<feature type="transmembrane region" description="Helical" evidence="1">
    <location>
        <begin position="55"/>
        <end position="73"/>
    </location>
</feature>
<dbReference type="OrthoDB" id="1452530at2"/>
<feature type="transmembrane region" description="Helical" evidence="1">
    <location>
        <begin position="320"/>
        <end position="342"/>
    </location>
</feature>
<keyword evidence="1" id="KW-0472">Membrane</keyword>
<name>A0A2T1NCW3_9FLAO</name>
<proteinExistence type="predicted"/>
<sequence>MSTEQKNNKDTEEVDLIVFFNYIGDALSRLFRFVGNILKYLFSSIIYIFKVLFKSWKIILSVLIIAIILGYFFDKNRTSTYQTSMLVEPYFDTKYQLVTNIEYFNALIASRNIETLKDIFDIEEDVVKQIVRFEIKPGPETENDRKLQYEDFLKLLDSTRAKEYSYEEFVENRSIYSGKLFNITAYTKKNNIFNKLEDGIVASFTNDFSRKSRQRRDTLLAIQKRNLIVQLKQIDSLQNIYIEVLKDESKKIKSNVDLGGISFSTDRQTTKEYDLFLEEQRIRDQLKAIEEQRIQENEYFDVISGFQKVGNKVSPWFRGYIYLFPILAFFFICIFFFVKQFIKFTLNYEK</sequence>
<dbReference type="AlphaFoldDB" id="A0A2T1NCW3"/>
<dbReference type="EMBL" id="PXOQ01000007">
    <property type="protein sequence ID" value="PSG90282.1"/>
    <property type="molecule type" value="Genomic_DNA"/>
</dbReference>
<comment type="caution">
    <text evidence="2">The sequence shown here is derived from an EMBL/GenBank/DDBJ whole genome shotgun (WGS) entry which is preliminary data.</text>
</comment>
<protein>
    <submittedName>
        <fullName evidence="2">Uncharacterized protein</fullName>
    </submittedName>
</protein>
<keyword evidence="1" id="KW-1133">Transmembrane helix</keyword>
<dbReference type="Proteomes" id="UP000238426">
    <property type="component" value="Unassembled WGS sequence"/>
</dbReference>
<accession>A0A2T1NCW3</accession>
<gene>
    <name evidence="2" type="ORF">C7H52_03095</name>
</gene>
<feature type="transmembrane region" description="Helical" evidence="1">
    <location>
        <begin position="30"/>
        <end position="49"/>
    </location>
</feature>
<evidence type="ECO:0000313" key="3">
    <source>
        <dbReference type="Proteomes" id="UP000238426"/>
    </source>
</evidence>
<evidence type="ECO:0000256" key="1">
    <source>
        <dbReference type="SAM" id="Phobius"/>
    </source>
</evidence>